<organism evidence="1 2">
    <name type="scientific">Actinomadura violacea</name>
    <dbReference type="NCBI Taxonomy" id="2819934"/>
    <lineage>
        <taxon>Bacteria</taxon>
        <taxon>Bacillati</taxon>
        <taxon>Actinomycetota</taxon>
        <taxon>Actinomycetes</taxon>
        <taxon>Streptosporangiales</taxon>
        <taxon>Thermomonosporaceae</taxon>
        <taxon>Actinomadura</taxon>
    </lineage>
</organism>
<comment type="caution">
    <text evidence="1">The sequence shown here is derived from an EMBL/GenBank/DDBJ whole genome shotgun (WGS) entry which is preliminary data.</text>
</comment>
<protein>
    <submittedName>
        <fullName evidence="1">Uncharacterized protein</fullName>
    </submittedName>
</protein>
<name>A0ABS3RNG3_9ACTN</name>
<sequence length="180" mass="19475">MLMADLREGPQFGYTADARPLWTERDWAAEQIRIVLRDAGCPQAPANGGFTVDSTHPCNTDPCAAGSCYLVSVCGDIDDPARPARALARAAAVLAGAGYRTEHRPCRETRLRVWPPTDQIPVVAVTRSASRHCRRCAQMMTAVEYAACTGYGWAGRCSRCQAEHLDHAAAEQSRAEDVAG</sequence>
<reference evidence="1 2" key="1">
    <citation type="submission" date="2021-03" db="EMBL/GenBank/DDBJ databases">
        <title>Actinomadura violae sp. nov., isolated from lichen in Thailand.</title>
        <authorList>
            <person name="Kanchanasin P."/>
            <person name="Saeng-In P."/>
            <person name="Phongsopitanun W."/>
            <person name="Yuki M."/>
            <person name="Kudo T."/>
            <person name="Ohkuma M."/>
            <person name="Tanasupawat S."/>
        </authorList>
    </citation>
    <scope>NUCLEOTIDE SEQUENCE [LARGE SCALE GENOMIC DNA]</scope>
    <source>
        <strain evidence="1 2">LCR2-06</strain>
    </source>
</reference>
<dbReference type="EMBL" id="JAGEPF010000006">
    <property type="protein sequence ID" value="MBO2458151.1"/>
    <property type="molecule type" value="Genomic_DNA"/>
</dbReference>
<dbReference type="RefSeq" id="WP_208239876.1">
    <property type="nucleotide sequence ID" value="NZ_JAGEPF010000006.1"/>
</dbReference>
<proteinExistence type="predicted"/>
<accession>A0ABS3RNG3</accession>
<gene>
    <name evidence="1" type="ORF">J4709_11260</name>
</gene>
<dbReference type="Proteomes" id="UP000680206">
    <property type="component" value="Unassembled WGS sequence"/>
</dbReference>
<evidence type="ECO:0000313" key="2">
    <source>
        <dbReference type="Proteomes" id="UP000680206"/>
    </source>
</evidence>
<evidence type="ECO:0000313" key="1">
    <source>
        <dbReference type="EMBL" id="MBO2458151.1"/>
    </source>
</evidence>
<keyword evidence="2" id="KW-1185">Reference proteome</keyword>